<sequence>MTTIPESFYRVSVKVLIQNEAGHFLLIREANGMWDLPGGGLDHDETAEEGIRREMQEEMGIEPSFIALHPRYFFTFINPKGLPAANVIYEAKIIHHHFTPSPECEAMQYFDPREIEGITVYPNIPVLVELLKKDEHR</sequence>
<comment type="cofactor">
    <cofactor evidence="1">
        <name>Mg(2+)</name>
        <dbReference type="ChEBI" id="CHEBI:18420"/>
    </cofactor>
</comment>
<proteinExistence type="inferred from homology"/>
<evidence type="ECO:0000256" key="2">
    <source>
        <dbReference type="ARBA" id="ARBA00022801"/>
    </source>
</evidence>
<protein>
    <submittedName>
        <fullName evidence="5">ADP-ribose pyrophosphatase</fullName>
    </submittedName>
</protein>
<dbReference type="KEGG" id="evi:Echvi_3660"/>
<dbReference type="CDD" id="cd02883">
    <property type="entry name" value="NUDIX_Hydrolase"/>
    <property type="match status" value="1"/>
</dbReference>
<dbReference type="HOGENOM" id="CLU_037162_7_0_10"/>
<evidence type="ECO:0000313" key="5">
    <source>
        <dbReference type="EMBL" id="AGA79875.1"/>
    </source>
</evidence>
<dbReference type="GO" id="GO:0016787">
    <property type="term" value="F:hydrolase activity"/>
    <property type="evidence" value="ECO:0007669"/>
    <property type="project" value="UniProtKB-KW"/>
</dbReference>
<dbReference type="PRINTS" id="PR00502">
    <property type="entry name" value="NUDIXFAMILY"/>
</dbReference>
<dbReference type="Gene3D" id="3.90.79.10">
    <property type="entry name" value="Nucleoside Triphosphate Pyrophosphohydrolase"/>
    <property type="match status" value="1"/>
</dbReference>
<dbReference type="InterPro" id="IPR000086">
    <property type="entry name" value="NUDIX_hydrolase_dom"/>
</dbReference>
<dbReference type="InterPro" id="IPR020084">
    <property type="entry name" value="NUDIX_hydrolase_CS"/>
</dbReference>
<dbReference type="eggNOG" id="COG1051">
    <property type="taxonomic scope" value="Bacteria"/>
</dbReference>
<dbReference type="InterPro" id="IPR020476">
    <property type="entry name" value="Nudix_hydrolase"/>
</dbReference>
<dbReference type="PROSITE" id="PS00893">
    <property type="entry name" value="NUDIX_BOX"/>
    <property type="match status" value="1"/>
</dbReference>
<comment type="similarity">
    <text evidence="3">Belongs to the Nudix hydrolase family.</text>
</comment>
<dbReference type="EMBL" id="CP003346">
    <property type="protein sequence ID" value="AGA79875.1"/>
    <property type="molecule type" value="Genomic_DNA"/>
</dbReference>
<organism evidence="5 6">
    <name type="scientific">Echinicola vietnamensis (strain DSM 17526 / LMG 23754 / KMM 6221)</name>
    <dbReference type="NCBI Taxonomy" id="926556"/>
    <lineage>
        <taxon>Bacteria</taxon>
        <taxon>Pseudomonadati</taxon>
        <taxon>Bacteroidota</taxon>
        <taxon>Cytophagia</taxon>
        <taxon>Cytophagales</taxon>
        <taxon>Cyclobacteriaceae</taxon>
        <taxon>Echinicola</taxon>
    </lineage>
</organism>
<dbReference type="Pfam" id="PF00293">
    <property type="entry name" value="NUDIX"/>
    <property type="match status" value="1"/>
</dbReference>
<dbReference type="SUPFAM" id="SSF55811">
    <property type="entry name" value="Nudix"/>
    <property type="match status" value="1"/>
</dbReference>
<accession>L0G4W8</accession>
<dbReference type="AlphaFoldDB" id="L0G4W8"/>
<keyword evidence="2 3" id="KW-0378">Hydrolase</keyword>
<evidence type="ECO:0000313" key="6">
    <source>
        <dbReference type="Proteomes" id="UP000010796"/>
    </source>
</evidence>
<dbReference type="STRING" id="926556.Echvi_3660"/>
<evidence type="ECO:0000256" key="3">
    <source>
        <dbReference type="RuleBase" id="RU003476"/>
    </source>
</evidence>
<dbReference type="OrthoDB" id="9810648at2"/>
<dbReference type="PANTHER" id="PTHR43046">
    <property type="entry name" value="GDP-MANNOSE MANNOSYL HYDROLASE"/>
    <property type="match status" value="1"/>
</dbReference>
<name>L0G4W8_ECHVK</name>
<reference evidence="6" key="1">
    <citation type="submission" date="2012-02" db="EMBL/GenBank/DDBJ databases">
        <title>The complete genome of Echinicola vietnamensis DSM 17526.</title>
        <authorList>
            <person name="Lucas S."/>
            <person name="Copeland A."/>
            <person name="Lapidus A."/>
            <person name="Glavina del Rio T."/>
            <person name="Dalin E."/>
            <person name="Tice H."/>
            <person name="Bruce D."/>
            <person name="Goodwin L."/>
            <person name="Pitluck S."/>
            <person name="Peters L."/>
            <person name="Ovchinnikova G."/>
            <person name="Teshima H."/>
            <person name="Kyrpides N."/>
            <person name="Mavromatis K."/>
            <person name="Ivanova N."/>
            <person name="Brettin T."/>
            <person name="Detter J.C."/>
            <person name="Han C."/>
            <person name="Larimer F."/>
            <person name="Land M."/>
            <person name="Hauser L."/>
            <person name="Markowitz V."/>
            <person name="Cheng J.-F."/>
            <person name="Hugenholtz P."/>
            <person name="Woyke T."/>
            <person name="Wu D."/>
            <person name="Brambilla E."/>
            <person name="Klenk H.-P."/>
            <person name="Eisen J.A."/>
        </authorList>
    </citation>
    <scope>NUCLEOTIDE SEQUENCE [LARGE SCALE GENOMIC DNA]</scope>
    <source>
        <strain evidence="6">DSM 17526 / LMG 23754 / KMM 6221</strain>
    </source>
</reference>
<gene>
    <name evidence="5" type="ordered locus">Echvi_3660</name>
</gene>
<evidence type="ECO:0000259" key="4">
    <source>
        <dbReference type="PROSITE" id="PS51462"/>
    </source>
</evidence>
<dbReference type="RefSeq" id="WP_015267420.1">
    <property type="nucleotide sequence ID" value="NC_019904.1"/>
</dbReference>
<dbReference type="Proteomes" id="UP000010796">
    <property type="component" value="Chromosome"/>
</dbReference>
<dbReference type="PROSITE" id="PS51462">
    <property type="entry name" value="NUDIX"/>
    <property type="match status" value="1"/>
</dbReference>
<feature type="domain" description="Nudix hydrolase" evidence="4">
    <location>
        <begin position="8"/>
        <end position="132"/>
    </location>
</feature>
<dbReference type="PANTHER" id="PTHR43046:SF14">
    <property type="entry name" value="MUTT_NUDIX FAMILY PROTEIN"/>
    <property type="match status" value="1"/>
</dbReference>
<dbReference type="InterPro" id="IPR015797">
    <property type="entry name" value="NUDIX_hydrolase-like_dom_sf"/>
</dbReference>
<evidence type="ECO:0000256" key="1">
    <source>
        <dbReference type="ARBA" id="ARBA00001946"/>
    </source>
</evidence>
<keyword evidence="6" id="KW-1185">Reference proteome</keyword>